<keyword evidence="2" id="KW-1185">Reference proteome</keyword>
<proteinExistence type="predicted"/>
<evidence type="ECO:0000313" key="1">
    <source>
        <dbReference type="EMBL" id="GAA5047419.1"/>
    </source>
</evidence>
<comment type="caution">
    <text evidence="1">The sequence shown here is derived from an EMBL/GenBank/DDBJ whole genome shotgun (WGS) entry which is preliminary data.</text>
</comment>
<reference evidence="2" key="1">
    <citation type="journal article" date="2019" name="Int. J. Syst. Evol. Microbiol.">
        <title>The Global Catalogue of Microorganisms (GCM) 10K type strain sequencing project: providing services to taxonomists for standard genome sequencing and annotation.</title>
        <authorList>
            <consortium name="The Broad Institute Genomics Platform"/>
            <consortium name="The Broad Institute Genome Sequencing Center for Infectious Disease"/>
            <person name="Wu L."/>
            <person name="Ma J."/>
        </authorList>
    </citation>
    <scope>NUCLEOTIDE SEQUENCE [LARGE SCALE GENOMIC DNA]</scope>
    <source>
        <strain evidence="2">JCM 18298</strain>
    </source>
</reference>
<dbReference type="Proteomes" id="UP001500603">
    <property type="component" value="Unassembled WGS sequence"/>
</dbReference>
<dbReference type="EMBL" id="BAABJM010000001">
    <property type="protein sequence ID" value="GAA5047419.1"/>
    <property type="molecule type" value="Genomic_DNA"/>
</dbReference>
<gene>
    <name evidence="1" type="ORF">GCM10023318_13940</name>
</gene>
<protein>
    <submittedName>
        <fullName evidence="1">Uncharacterized protein</fullName>
    </submittedName>
</protein>
<sequence length="105" mass="11321">MRGVMTMTTPAAGPNVKRHIVFPSVPVRPGDGTARTRLVRAQGGQLNDLFGPEFAARHGAALRDRLALAYTGRTYAEHNPDAAARYGDVPMTVVRVRPDAVVGRQ</sequence>
<organism evidence="1 2">
    <name type="scientific">Nocardia callitridis</name>
    <dbReference type="NCBI Taxonomy" id="648753"/>
    <lineage>
        <taxon>Bacteria</taxon>
        <taxon>Bacillati</taxon>
        <taxon>Actinomycetota</taxon>
        <taxon>Actinomycetes</taxon>
        <taxon>Mycobacteriales</taxon>
        <taxon>Nocardiaceae</taxon>
        <taxon>Nocardia</taxon>
    </lineage>
</organism>
<evidence type="ECO:0000313" key="2">
    <source>
        <dbReference type="Proteomes" id="UP001500603"/>
    </source>
</evidence>
<accession>A0ABP9K126</accession>
<name>A0ABP9K126_9NOCA</name>